<dbReference type="EMBL" id="CAAALY010269385">
    <property type="protein sequence ID" value="VEL41450.1"/>
    <property type="molecule type" value="Genomic_DNA"/>
</dbReference>
<evidence type="ECO:0000256" key="1">
    <source>
        <dbReference type="SAM" id="MobiDB-lite"/>
    </source>
</evidence>
<accession>A0A448XP39</accession>
<feature type="compositionally biased region" description="Polar residues" evidence="1">
    <location>
        <begin position="66"/>
        <end position="76"/>
    </location>
</feature>
<organism evidence="2 3">
    <name type="scientific">Protopolystoma xenopodis</name>
    <dbReference type="NCBI Taxonomy" id="117903"/>
    <lineage>
        <taxon>Eukaryota</taxon>
        <taxon>Metazoa</taxon>
        <taxon>Spiralia</taxon>
        <taxon>Lophotrochozoa</taxon>
        <taxon>Platyhelminthes</taxon>
        <taxon>Monogenea</taxon>
        <taxon>Polyopisthocotylea</taxon>
        <taxon>Polystomatidea</taxon>
        <taxon>Polystomatidae</taxon>
        <taxon>Protopolystoma</taxon>
    </lineage>
</organism>
<evidence type="ECO:0000313" key="3">
    <source>
        <dbReference type="Proteomes" id="UP000784294"/>
    </source>
</evidence>
<keyword evidence="3" id="KW-1185">Reference proteome</keyword>
<dbReference type="Proteomes" id="UP000784294">
    <property type="component" value="Unassembled WGS sequence"/>
</dbReference>
<protein>
    <submittedName>
        <fullName evidence="2">Uncharacterized protein</fullName>
    </submittedName>
</protein>
<name>A0A448XP39_9PLAT</name>
<evidence type="ECO:0000313" key="2">
    <source>
        <dbReference type="EMBL" id="VEL41450.1"/>
    </source>
</evidence>
<feature type="region of interest" description="Disordered" evidence="1">
    <location>
        <begin position="49"/>
        <end position="76"/>
    </location>
</feature>
<feature type="region of interest" description="Disordered" evidence="1">
    <location>
        <begin position="11"/>
        <end position="34"/>
    </location>
</feature>
<proteinExistence type="predicted"/>
<comment type="caution">
    <text evidence="2">The sequence shown here is derived from an EMBL/GenBank/DDBJ whole genome shotgun (WGS) entry which is preliminary data.</text>
</comment>
<reference evidence="2" key="1">
    <citation type="submission" date="2018-11" db="EMBL/GenBank/DDBJ databases">
        <authorList>
            <consortium name="Pathogen Informatics"/>
        </authorList>
    </citation>
    <scope>NUCLEOTIDE SEQUENCE</scope>
</reference>
<sequence length="76" mass="8069">MLLASHIKVCAGGGDNQNHQTPASDGETGMGKDTTANRFADQILFRPASAHSRTYLPTKPDDHSHSTPLHSTGLSL</sequence>
<gene>
    <name evidence="2" type="ORF">PXEA_LOCUS34890</name>
</gene>
<dbReference type="AlphaFoldDB" id="A0A448XP39"/>